<accession>A0A427YEP6</accession>
<evidence type="ECO:0000256" key="1">
    <source>
        <dbReference type="SAM" id="MobiDB-lite"/>
    </source>
</evidence>
<feature type="transmembrane region" description="Helical" evidence="2">
    <location>
        <begin position="240"/>
        <end position="261"/>
    </location>
</feature>
<dbReference type="Proteomes" id="UP000279259">
    <property type="component" value="Unassembled WGS sequence"/>
</dbReference>
<feature type="domain" description="DUF6534" evidence="3">
    <location>
        <begin position="204"/>
        <end position="290"/>
    </location>
</feature>
<proteinExistence type="predicted"/>
<dbReference type="EMBL" id="RSCD01000013">
    <property type="protein sequence ID" value="RSH89578.1"/>
    <property type="molecule type" value="Genomic_DNA"/>
</dbReference>
<dbReference type="InterPro" id="IPR045339">
    <property type="entry name" value="DUF6534"/>
</dbReference>
<feature type="compositionally biased region" description="Basic and acidic residues" evidence="1">
    <location>
        <begin position="354"/>
        <end position="381"/>
    </location>
</feature>
<organism evidence="4 5">
    <name type="scientific">Saitozyma podzolica</name>
    <dbReference type="NCBI Taxonomy" id="1890683"/>
    <lineage>
        <taxon>Eukaryota</taxon>
        <taxon>Fungi</taxon>
        <taxon>Dikarya</taxon>
        <taxon>Basidiomycota</taxon>
        <taxon>Agaricomycotina</taxon>
        <taxon>Tremellomycetes</taxon>
        <taxon>Tremellales</taxon>
        <taxon>Trimorphomycetaceae</taxon>
        <taxon>Saitozyma</taxon>
    </lineage>
</organism>
<feature type="transmembrane region" description="Helical" evidence="2">
    <location>
        <begin position="22"/>
        <end position="45"/>
    </location>
</feature>
<keyword evidence="5" id="KW-1185">Reference proteome</keyword>
<evidence type="ECO:0000256" key="2">
    <source>
        <dbReference type="SAM" id="Phobius"/>
    </source>
</evidence>
<feature type="transmembrane region" description="Helical" evidence="2">
    <location>
        <begin position="145"/>
        <end position="173"/>
    </location>
</feature>
<name>A0A427YEP6_9TREE</name>
<protein>
    <recommendedName>
        <fullName evidence="3">DUF6534 domain-containing protein</fullName>
    </recommendedName>
</protein>
<dbReference type="OrthoDB" id="2594643at2759"/>
<dbReference type="AlphaFoldDB" id="A0A427YEP6"/>
<feature type="compositionally biased region" description="Polar residues" evidence="1">
    <location>
        <begin position="315"/>
        <end position="339"/>
    </location>
</feature>
<keyword evidence="2" id="KW-0812">Transmembrane</keyword>
<sequence length="492" mass="53391">MDPARILAARASLDLGSILGPFFLGFCLQSLGMGVVLVLSISYFHDVVSRHKLPVDTSSRLGVVLVALSLVFNLAQTMLDLYRGYVIFGQNFTDLVTFLTPTPFYFLSPFLGLFPAVLTQLFLVRRINLFISSLDVLWPRLALSYARHAFAGIMVAAIGVSAVAGGTSSYLIWGDGQGLYALASPNGGSVTPFSITERVWLATSAAVDIVLCLVLCGELVYARRKLAQRGGSMREVVMRLILVTLHGGLAVAVLQLVTLLLYRYSLDNAWCYLPMLNLPKVYTITLILSLSLPQGHALGHSPSHIFSLPTITPSHPSLPSHSRTPTQSNLRVSTISPQTGLAVDARRTAGRGNTAEKEAGRSEYRKQDTSRRWSKLSREVSSKSMPASGERWSDIVRRSWRRSHALLSWSLIGVSDTDPDVETAPGKGPVGKRHGVEPLDVSYHHPRPVSAPSDTRRPSLAPLLCDSPSDSAPNTHDGDISIRTGGLAPYPA</sequence>
<evidence type="ECO:0000313" key="4">
    <source>
        <dbReference type="EMBL" id="RSH89578.1"/>
    </source>
</evidence>
<feature type="transmembrane region" description="Helical" evidence="2">
    <location>
        <begin position="199"/>
        <end position="220"/>
    </location>
</feature>
<dbReference type="Pfam" id="PF20152">
    <property type="entry name" value="DUF6534"/>
    <property type="match status" value="1"/>
</dbReference>
<evidence type="ECO:0000259" key="3">
    <source>
        <dbReference type="Pfam" id="PF20152"/>
    </source>
</evidence>
<feature type="transmembrane region" description="Helical" evidence="2">
    <location>
        <begin position="104"/>
        <end position="124"/>
    </location>
</feature>
<evidence type="ECO:0000313" key="5">
    <source>
        <dbReference type="Proteomes" id="UP000279259"/>
    </source>
</evidence>
<keyword evidence="2" id="KW-0472">Membrane</keyword>
<keyword evidence="2" id="KW-1133">Transmembrane helix</keyword>
<feature type="region of interest" description="Disordered" evidence="1">
    <location>
        <begin position="415"/>
        <end position="492"/>
    </location>
</feature>
<feature type="region of interest" description="Disordered" evidence="1">
    <location>
        <begin position="315"/>
        <end position="391"/>
    </location>
</feature>
<comment type="caution">
    <text evidence="4">The sequence shown here is derived from an EMBL/GenBank/DDBJ whole genome shotgun (WGS) entry which is preliminary data.</text>
</comment>
<reference evidence="4 5" key="1">
    <citation type="submission" date="2018-11" db="EMBL/GenBank/DDBJ databases">
        <title>Genome sequence of Saitozyma podzolica DSM 27192.</title>
        <authorList>
            <person name="Aliyu H."/>
            <person name="Gorte O."/>
            <person name="Ochsenreither K."/>
        </authorList>
    </citation>
    <scope>NUCLEOTIDE SEQUENCE [LARGE SCALE GENOMIC DNA]</scope>
    <source>
        <strain evidence="4 5">DSM 27192</strain>
    </source>
</reference>
<feature type="transmembrane region" description="Helical" evidence="2">
    <location>
        <begin position="57"/>
        <end position="75"/>
    </location>
</feature>
<gene>
    <name evidence="4" type="ORF">EHS25_002129</name>
</gene>